<reference evidence="2" key="1">
    <citation type="submission" date="2022-11" db="UniProtKB">
        <authorList>
            <consortium name="WormBaseParasite"/>
        </authorList>
    </citation>
    <scope>IDENTIFICATION</scope>
</reference>
<protein>
    <submittedName>
        <fullName evidence="2">Protein kinase domain-containing protein</fullName>
    </submittedName>
</protein>
<evidence type="ECO:0000313" key="2">
    <source>
        <dbReference type="WBParaSite" id="ES5_v2.g21733.t1"/>
    </source>
</evidence>
<dbReference type="WBParaSite" id="ES5_v2.g21733.t1">
    <property type="protein sequence ID" value="ES5_v2.g21733.t1"/>
    <property type="gene ID" value="ES5_v2.g21733"/>
</dbReference>
<sequence length="231" mass="26453">MVEIEDIFVEEANVNEKTKMFNEENKTSSMVSKQKPEQSLVVIGEFSIENFTNDKLDWEKRTLINSGGFGNVYKCPYRDNEGSYYVAVKEAKKHSKGTITHTAVELLDPRCGATNCEATDIWSFGVTIWEVFNQTRQSPYADDLGNVTTLALLSYFGSKKHLKTTHWTSANISPVLITIETYMFQCWRRKQEDRPTFNFLWGLFSSKLPECNALPFKLSENSSSNSKSFFK</sequence>
<name>A0AC34FWP4_9BILA</name>
<accession>A0AC34FWP4</accession>
<organism evidence="1 2">
    <name type="scientific">Panagrolaimus sp. ES5</name>
    <dbReference type="NCBI Taxonomy" id="591445"/>
    <lineage>
        <taxon>Eukaryota</taxon>
        <taxon>Metazoa</taxon>
        <taxon>Ecdysozoa</taxon>
        <taxon>Nematoda</taxon>
        <taxon>Chromadorea</taxon>
        <taxon>Rhabditida</taxon>
        <taxon>Tylenchina</taxon>
        <taxon>Panagrolaimomorpha</taxon>
        <taxon>Panagrolaimoidea</taxon>
        <taxon>Panagrolaimidae</taxon>
        <taxon>Panagrolaimus</taxon>
    </lineage>
</organism>
<dbReference type="Proteomes" id="UP000887579">
    <property type="component" value="Unplaced"/>
</dbReference>
<evidence type="ECO:0000313" key="1">
    <source>
        <dbReference type="Proteomes" id="UP000887579"/>
    </source>
</evidence>
<proteinExistence type="predicted"/>